<feature type="coiled-coil region" evidence="1">
    <location>
        <begin position="325"/>
        <end position="428"/>
    </location>
</feature>
<dbReference type="AlphaFoldDB" id="A0A3M7P4D7"/>
<dbReference type="PANTHER" id="PTHR23159">
    <property type="entry name" value="CENTROSOMAL PROTEIN 2"/>
    <property type="match status" value="1"/>
</dbReference>
<feature type="coiled-coil region" evidence="1">
    <location>
        <begin position="35"/>
        <end position="87"/>
    </location>
</feature>
<organism evidence="3 4">
    <name type="scientific">Brachionus plicatilis</name>
    <name type="common">Marine rotifer</name>
    <name type="synonym">Brachionus muelleri</name>
    <dbReference type="NCBI Taxonomy" id="10195"/>
    <lineage>
        <taxon>Eukaryota</taxon>
        <taxon>Metazoa</taxon>
        <taxon>Spiralia</taxon>
        <taxon>Gnathifera</taxon>
        <taxon>Rotifera</taxon>
        <taxon>Eurotatoria</taxon>
        <taxon>Monogononta</taxon>
        <taxon>Pseudotrocha</taxon>
        <taxon>Ploima</taxon>
        <taxon>Brachionidae</taxon>
        <taxon>Brachionus</taxon>
    </lineage>
</organism>
<comment type="caution">
    <text evidence="3">The sequence shown here is derived from an EMBL/GenBank/DDBJ whole genome shotgun (WGS) entry which is preliminary data.</text>
</comment>
<dbReference type="PANTHER" id="PTHR23159:SF31">
    <property type="entry name" value="CENTROSOME-ASSOCIATED PROTEIN CEP250 ISOFORM X1"/>
    <property type="match status" value="1"/>
</dbReference>
<dbReference type="OrthoDB" id="10255000at2759"/>
<evidence type="ECO:0000256" key="1">
    <source>
        <dbReference type="SAM" id="Coils"/>
    </source>
</evidence>
<feature type="region of interest" description="Disordered" evidence="2">
    <location>
        <begin position="260"/>
        <end position="292"/>
    </location>
</feature>
<accession>A0A3M7P4D7</accession>
<dbReference type="EMBL" id="REGN01013426">
    <property type="protein sequence ID" value="RMZ93935.1"/>
    <property type="molecule type" value="Genomic_DNA"/>
</dbReference>
<name>A0A3M7P4D7_BRAPC</name>
<evidence type="ECO:0000313" key="4">
    <source>
        <dbReference type="Proteomes" id="UP000276133"/>
    </source>
</evidence>
<evidence type="ECO:0000256" key="2">
    <source>
        <dbReference type="SAM" id="MobiDB-lite"/>
    </source>
</evidence>
<feature type="compositionally biased region" description="Low complexity" evidence="2">
    <location>
        <begin position="679"/>
        <end position="692"/>
    </location>
</feature>
<feature type="coiled-coil region" evidence="1">
    <location>
        <begin position="455"/>
        <end position="489"/>
    </location>
</feature>
<proteinExistence type="predicted"/>
<sequence>DLNEKIAKLIVKQNIKSDVLDQDSDETLNILTLENNQLKSSLSKANLRLEQLEEDHIFRIDELEIEIDNLSKKLKEKENTIQNLVISAEEKDDLIAKLKSNLLNENNSKESSSNPDGSKQINSDELLAEIQEKERQIKELKTELNYFKYKPNIKSPSMSDLSDTLIVSSKLNNSSPNPFSNDGQFKFVTDLLEKELKLYQKLNTNNNKNVNDYLSEICSLRNQLLKMTILRENRALSSTTRFMSSDNLNIQPNLGEKNSVLTMVSPGNTSTHDSGLNSQKSDTTIDSNFSQPKLVRSSSTTKLANSASSLNSSKITEFTLKNYSRDELIAHIQQINSENNILKRQLDNKGPKVTEIHKEISNLRQKLESSEKINDYLRKQLEVHHITNGNAESLFEMAQKLNLTKEELEQYKQKLSNAKLEKSTSRSNVSNLANSLSDKLSEIYSNHDHNQNVPTKNIKITIATLEKQLENLNIKYQKLKQLYDNSERKARYLAIKFNKYTPYLNDLGVVKANGLRKCLSDPNLNNLEDKQNLSDHQLDKLIKNLLFQEPETNSELPKTDLVKDQKYDVIHEFKNQIMKTKLDQKEASIREYYEKLSHIYNGFRSLKAQSKYLKQLFGESLFQRLQSDFAEEKVSDNLVHKIFSGAFTKFEELCNELQEKRVLIEKLEKELEELKSERNSNSSPSELSNSSEIKQTINIESKAQAF</sequence>
<keyword evidence="4" id="KW-1185">Reference proteome</keyword>
<protein>
    <submittedName>
        <fullName evidence="3">Uncharacterized protein</fullName>
    </submittedName>
</protein>
<feature type="non-terminal residue" evidence="3">
    <location>
        <position position="1"/>
    </location>
</feature>
<feature type="coiled-coil region" evidence="1">
    <location>
        <begin position="123"/>
        <end position="150"/>
    </location>
</feature>
<keyword evidence="1" id="KW-0175">Coiled coil</keyword>
<gene>
    <name evidence="3" type="ORF">BpHYR1_017846</name>
</gene>
<feature type="compositionally biased region" description="Polar residues" evidence="2">
    <location>
        <begin position="693"/>
        <end position="706"/>
    </location>
</feature>
<feature type="region of interest" description="Disordered" evidence="2">
    <location>
        <begin position="674"/>
        <end position="706"/>
    </location>
</feature>
<dbReference type="Proteomes" id="UP000276133">
    <property type="component" value="Unassembled WGS sequence"/>
</dbReference>
<reference evidence="3 4" key="1">
    <citation type="journal article" date="2018" name="Sci. Rep.">
        <title>Genomic signatures of local adaptation to the degree of environmental predictability in rotifers.</title>
        <authorList>
            <person name="Franch-Gras L."/>
            <person name="Hahn C."/>
            <person name="Garcia-Roger E.M."/>
            <person name="Carmona M.J."/>
            <person name="Serra M."/>
            <person name="Gomez A."/>
        </authorList>
    </citation>
    <scope>NUCLEOTIDE SEQUENCE [LARGE SCALE GENOMIC DNA]</scope>
    <source>
        <strain evidence="3">HYR1</strain>
    </source>
</reference>
<evidence type="ECO:0000313" key="3">
    <source>
        <dbReference type="EMBL" id="RMZ93935.1"/>
    </source>
</evidence>